<protein>
    <recommendedName>
        <fullName evidence="3">GH16 domain-containing protein</fullName>
    </recommendedName>
</protein>
<dbReference type="OMA" id="NDANHYW"/>
<dbReference type="VEuPathDB" id="FungiDB:SDRG_00048"/>
<name>T0QVQ0_SAPDV</name>
<evidence type="ECO:0000313" key="2">
    <source>
        <dbReference type="Proteomes" id="UP000030762"/>
    </source>
</evidence>
<dbReference type="Gene3D" id="2.60.120.200">
    <property type="match status" value="1"/>
</dbReference>
<proteinExistence type="predicted"/>
<evidence type="ECO:0000313" key="1">
    <source>
        <dbReference type="EMBL" id="EQC42309.1"/>
    </source>
</evidence>
<evidence type="ECO:0008006" key="3">
    <source>
        <dbReference type="Google" id="ProtNLM"/>
    </source>
</evidence>
<dbReference type="InParanoid" id="T0QVQ0"/>
<gene>
    <name evidence="1" type="ORF">SDRG_00048</name>
</gene>
<dbReference type="GeneID" id="19940775"/>
<dbReference type="STRING" id="1156394.T0QVQ0"/>
<dbReference type="RefSeq" id="XP_008603732.1">
    <property type="nucleotide sequence ID" value="XM_008605510.1"/>
</dbReference>
<sequence length="263" mass="29109">MPLRAYHDSGFAWRDPNNWSGDAGASIDFALSAFDGTKISVSTFGKPYAASPVLRTIRGWSGEKVLYIEWTTYAQSNTNIWLLPTLLTHQFGDPRWPHCGEYDIFEMFNGGKPAGTKNYFNYGYFGQSTTHIASLECFAPEYIASPMVSSSAAQYEIELGVSTTMAVIFGSDDRGQYLQQIQNPVLLPGPNATFDISLSDGVIGARIYNDANHYWGVPPVGGCAAGFDPATGYPFFGEFRLVLQEQYLGYFDVTNFLVLQKRT</sequence>
<dbReference type="EMBL" id="JH767132">
    <property type="protein sequence ID" value="EQC42309.1"/>
    <property type="molecule type" value="Genomic_DNA"/>
</dbReference>
<reference evidence="1 2" key="1">
    <citation type="submission" date="2012-04" db="EMBL/GenBank/DDBJ databases">
        <title>The Genome Sequence of Saprolegnia declina VS20.</title>
        <authorList>
            <consortium name="The Broad Institute Genome Sequencing Platform"/>
            <person name="Russ C."/>
            <person name="Nusbaum C."/>
            <person name="Tyler B."/>
            <person name="van West P."/>
            <person name="Dieguez-Uribeondo J."/>
            <person name="de Bruijn I."/>
            <person name="Tripathy S."/>
            <person name="Jiang R."/>
            <person name="Young S.K."/>
            <person name="Zeng Q."/>
            <person name="Gargeya S."/>
            <person name="Fitzgerald M."/>
            <person name="Haas B."/>
            <person name="Abouelleil A."/>
            <person name="Alvarado L."/>
            <person name="Arachchi H.M."/>
            <person name="Berlin A."/>
            <person name="Chapman S.B."/>
            <person name="Goldberg J."/>
            <person name="Griggs A."/>
            <person name="Gujja S."/>
            <person name="Hansen M."/>
            <person name="Howarth C."/>
            <person name="Imamovic A."/>
            <person name="Larimer J."/>
            <person name="McCowen C."/>
            <person name="Montmayeur A."/>
            <person name="Murphy C."/>
            <person name="Neiman D."/>
            <person name="Pearson M."/>
            <person name="Priest M."/>
            <person name="Roberts A."/>
            <person name="Saif S."/>
            <person name="Shea T."/>
            <person name="Sisk P."/>
            <person name="Sykes S."/>
            <person name="Wortman J."/>
            <person name="Nusbaum C."/>
            <person name="Birren B."/>
        </authorList>
    </citation>
    <scope>NUCLEOTIDE SEQUENCE [LARGE SCALE GENOMIC DNA]</scope>
    <source>
        <strain evidence="1 2">VS20</strain>
    </source>
</reference>
<organism evidence="1 2">
    <name type="scientific">Saprolegnia diclina (strain VS20)</name>
    <dbReference type="NCBI Taxonomy" id="1156394"/>
    <lineage>
        <taxon>Eukaryota</taxon>
        <taxon>Sar</taxon>
        <taxon>Stramenopiles</taxon>
        <taxon>Oomycota</taxon>
        <taxon>Saprolegniomycetes</taxon>
        <taxon>Saprolegniales</taxon>
        <taxon>Saprolegniaceae</taxon>
        <taxon>Saprolegnia</taxon>
    </lineage>
</organism>
<accession>T0QVQ0</accession>
<dbReference type="AlphaFoldDB" id="T0QVQ0"/>
<dbReference type="OrthoDB" id="62362at2759"/>
<dbReference type="Proteomes" id="UP000030762">
    <property type="component" value="Unassembled WGS sequence"/>
</dbReference>
<dbReference type="eggNOG" id="ENOG502QQF5">
    <property type="taxonomic scope" value="Eukaryota"/>
</dbReference>
<keyword evidence="2" id="KW-1185">Reference proteome</keyword>